<dbReference type="InterPro" id="IPR016088">
    <property type="entry name" value="Chalcone_isomerase_3-sand"/>
</dbReference>
<dbReference type="EMBL" id="FN649760">
    <property type="protein sequence ID" value="CBJ33403.1"/>
    <property type="molecule type" value="Genomic_DNA"/>
</dbReference>
<gene>
    <name evidence="1" type="primary">CHI</name>
    <name evidence="1" type="ORF">Esi_0475_0007</name>
</gene>
<sequence length="229" mass="24264">MADRATASTWSVCLTTSYAKAAGLAKTPLSPDVRDPATGLVLPRTKQFASSKTGLVCLGVGVRVKSVAFVNVNVYTVGLYVEPKGARKALKSYAGRDPEELSKDKSVYRVLGGAGDFSKYLHLVFARSVGAQKVVDAFTAVKGVNQDVLDKFSSLTMEGVGKSINREESVTLGWEGKDRLVVLVRDKEIGSVIDESLPASVFNLFLGSDPVSPVAKTAFAEGVPAFLAS</sequence>
<accession>D7G2G9</accession>
<dbReference type="PANTHER" id="PTHR47698">
    <property type="entry name" value="FATTY-ACID-BINDING PROTEIN 3, CHLOROPLASTIC"/>
    <property type="match status" value="1"/>
</dbReference>
<organism evidence="1 2">
    <name type="scientific">Ectocarpus siliculosus</name>
    <name type="common">Brown alga</name>
    <name type="synonym">Conferva siliculosa</name>
    <dbReference type="NCBI Taxonomy" id="2880"/>
    <lineage>
        <taxon>Eukaryota</taxon>
        <taxon>Sar</taxon>
        <taxon>Stramenopiles</taxon>
        <taxon>Ochrophyta</taxon>
        <taxon>PX clade</taxon>
        <taxon>Phaeophyceae</taxon>
        <taxon>Ectocarpales</taxon>
        <taxon>Ectocarpaceae</taxon>
        <taxon>Ectocarpus</taxon>
    </lineage>
</organism>
<evidence type="ECO:0000313" key="1">
    <source>
        <dbReference type="EMBL" id="CBJ33403.1"/>
    </source>
</evidence>
<protein>
    <submittedName>
        <fullName evidence="1">Similar to Chalcone Isomerase</fullName>
        <ecNumber evidence="1">5.5.1.6</ecNumber>
    </submittedName>
</protein>
<dbReference type="Gene3D" id="1.10.890.20">
    <property type="match status" value="1"/>
</dbReference>
<dbReference type="PANTHER" id="PTHR47698:SF2">
    <property type="entry name" value="FATTY-ACID-BINDING PROTEIN 3, CHLOROPLASTIC"/>
    <property type="match status" value="1"/>
</dbReference>
<reference evidence="1 2" key="1">
    <citation type="journal article" date="2010" name="Nature">
        <title>The Ectocarpus genome and the independent evolution of multicellularity in brown algae.</title>
        <authorList>
            <person name="Cock J.M."/>
            <person name="Sterck L."/>
            <person name="Rouze P."/>
            <person name="Scornet D."/>
            <person name="Allen A.E."/>
            <person name="Amoutzias G."/>
            <person name="Anthouard V."/>
            <person name="Artiguenave F."/>
            <person name="Aury J.M."/>
            <person name="Badger J.H."/>
            <person name="Beszteri B."/>
            <person name="Billiau K."/>
            <person name="Bonnet E."/>
            <person name="Bothwell J.H."/>
            <person name="Bowler C."/>
            <person name="Boyen C."/>
            <person name="Brownlee C."/>
            <person name="Carrano C.J."/>
            <person name="Charrier B."/>
            <person name="Cho G.Y."/>
            <person name="Coelho S.M."/>
            <person name="Collen J."/>
            <person name="Corre E."/>
            <person name="Da Silva C."/>
            <person name="Delage L."/>
            <person name="Delaroque N."/>
            <person name="Dittami S.M."/>
            <person name="Doulbeau S."/>
            <person name="Elias M."/>
            <person name="Farnham G."/>
            <person name="Gachon C.M."/>
            <person name="Gschloessl B."/>
            <person name="Heesch S."/>
            <person name="Jabbari K."/>
            <person name="Jubin C."/>
            <person name="Kawai H."/>
            <person name="Kimura K."/>
            <person name="Kloareg B."/>
            <person name="Kupper F.C."/>
            <person name="Lang D."/>
            <person name="Le Bail A."/>
            <person name="Leblanc C."/>
            <person name="Lerouge P."/>
            <person name="Lohr M."/>
            <person name="Lopez P.J."/>
            <person name="Martens C."/>
            <person name="Maumus F."/>
            <person name="Michel G."/>
            <person name="Miranda-Saavedra D."/>
            <person name="Morales J."/>
            <person name="Moreau H."/>
            <person name="Motomura T."/>
            <person name="Nagasato C."/>
            <person name="Napoli C.A."/>
            <person name="Nelson D.R."/>
            <person name="Nyvall-Collen P."/>
            <person name="Peters A.F."/>
            <person name="Pommier C."/>
            <person name="Potin P."/>
            <person name="Poulain J."/>
            <person name="Quesneville H."/>
            <person name="Read B."/>
            <person name="Rensing S.A."/>
            <person name="Ritter A."/>
            <person name="Rousvoal S."/>
            <person name="Samanta M."/>
            <person name="Samson G."/>
            <person name="Schroeder D.C."/>
            <person name="Segurens B."/>
            <person name="Strittmatter M."/>
            <person name="Tonon T."/>
            <person name="Tregear J.W."/>
            <person name="Valentin K."/>
            <person name="von Dassow P."/>
            <person name="Yamagishi T."/>
            <person name="Van de Peer Y."/>
            <person name="Wincker P."/>
        </authorList>
    </citation>
    <scope>NUCLEOTIDE SEQUENCE [LARGE SCALE GENOMIC DNA]</scope>
    <source>
        <strain evidence="2">Ec32 / CCAP1310/4</strain>
    </source>
</reference>
<dbReference type="STRING" id="2880.D7G2G9"/>
<dbReference type="Gene3D" id="3.50.70.10">
    <property type="match status" value="1"/>
</dbReference>
<dbReference type="SUPFAM" id="SSF54626">
    <property type="entry name" value="Chalcone isomerase"/>
    <property type="match status" value="1"/>
</dbReference>
<dbReference type="AlphaFoldDB" id="D7G2G9"/>
<dbReference type="InterPro" id="IPR036298">
    <property type="entry name" value="Chalcone_isomerase_sf"/>
</dbReference>
<keyword evidence="1" id="KW-0413">Isomerase</keyword>
<dbReference type="Proteomes" id="UP000002630">
    <property type="component" value="Unassembled WGS sequence"/>
</dbReference>
<dbReference type="OrthoDB" id="18193at2759"/>
<proteinExistence type="predicted"/>
<dbReference type="InterPro" id="IPR016089">
    <property type="entry name" value="Chalcone_isomerase_bundle_sf"/>
</dbReference>
<keyword evidence="2" id="KW-1185">Reference proteome</keyword>
<dbReference type="InParanoid" id="D7G2G9"/>
<dbReference type="EC" id="5.5.1.6" evidence="1"/>
<evidence type="ECO:0000313" key="2">
    <source>
        <dbReference type="Proteomes" id="UP000002630"/>
    </source>
</evidence>
<dbReference type="GO" id="GO:0045430">
    <property type="term" value="F:chalcone isomerase activity"/>
    <property type="evidence" value="ECO:0007669"/>
    <property type="project" value="UniProtKB-EC"/>
</dbReference>
<name>D7G2G9_ECTSI</name>